<comment type="caution">
    <text evidence="1">The sequence shown here is derived from an EMBL/GenBank/DDBJ whole genome shotgun (WGS) entry which is preliminary data.</text>
</comment>
<reference evidence="1 3" key="1">
    <citation type="submission" date="2017-01" db="EMBL/GenBank/DDBJ databases">
        <authorList>
            <person name="Mah S.A."/>
            <person name="Swanson W.J."/>
            <person name="Moy G.W."/>
            <person name="Vacquier V.D."/>
        </authorList>
    </citation>
    <scope>NUCLEOTIDE SEQUENCE [LARGE SCALE GENOMIC DNA]</scope>
    <source>
        <strain evidence="1 3">GSMNP</strain>
    </source>
</reference>
<keyword evidence="3" id="KW-1185">Reference proteome</keyword>
<protein>
    <submittedName>
        <fullName evidence="1">Uncharacterized protein</fullName>
    </submittedName>
</protein>
<evidence type="ECO:0000313" key="2">
    <source>
        <dbReference type="EMBL" id="OMJ14556.1"/>
    </source>
</evidence>
<dbReference type="EMBL" id="LSSN01003016">
    <property type="protein sequence ID" value="OMJ14556.1"/>
    <property type="molecule type" value="Genomic_DNA"/>
</dbReference>
<evidence type="ECO:0000313" key="1">
    <source>
        <dbReference type="EMBL" id="OMJ11819.1"/>
    </source>
</evidence>
<evidence type="ECO:0000313" key="3">
    <source>
        <dbReference type="Proteomes" id="UP000187283"/>
    </source>
</evidence>
<dbReference type="Proteomes" id="UP000187283">
    <property type="component" value="Unassembled WGS sequence"/>
</dbReference>
<dbReference type="AlphaFoldDB" id="A0A1R1XB09"/>
<accession>A0A1R1XB09</accession>
<proteinExistence type="predicted"/>
<sequence>MIQHTRTHRINGREPGARFILNKSEMKSKARKNGEFVEDIEIKVPVRKRDSVGKSEFSIFKRLSLPIDPNIANRILKPLYIEKNR</sequence>
<name>A0A1R1XB09_9FUNG</name>
<organism evidence="1 3">
    <name type="scientific">Smittium culicis</name>
    <dbReference type="NCBI Taxonomy" id="133412"/>
    <lineage>
        <taxon>Eukaryota</taxon>
        <taxon>Fungi</taxon>
        <taxon>Fungi incertae sedis</taxon>
        <taxon>Zoopagomycota</taxon>
        <taxon>Kickxellomycotina</taxon>
        <taxon>Harpellomycetes</taxon>
        <taxon>Harpellales</taxon>
        <taxon>Legeriomycetaceae</taxon>
        <taxon>Smittium</taxon>
    </lineage>
</organism>
<gene>
    <name evidence="2" type="ORF">AYI70_g7803</name>
    <name evidence="1" type="ORF">AYI70_g9471</name>
</gene>
<dbReference type="EMBL" id="LSSN01004272">
    <property type="protein sequence ID" value="OMJ11819.1"/>
    <property type="molecule type" value="Genomic_DNA"/>
</dbReference>